<sequence>MVGLNTAFVAAASMGLAVGAGDLPNFKHLGNLGPYTQMSDLGVYPNVPETCEVDQVVLLCRHGERYAQETEYKGMVKTLEKVQEAGGLKGPMAFLSNYSIFMTEDDAEHETSTGPYNGHHDALELGKKYQSKYGHLWDENDRKLNVFTTDQDRVHDTANHFTQGFFGTNWTNAANMVLLGEDGDPVNTLTPENQCGPQFQTEGTHTKQALEFGSKYFPDIVKRVQEYTNAKLNESDVYNLMLFCPYEINSIGDSDFCRIFTEDEWKTFTYLTGLNMYYKWGYGQKGGVAAGSVYTNATMELLKQGPEEVGPLYFNFAHDTDIAQTLAALGLFVPKDGIPTDKRDDNNVYQNGQVIPMLAHLALERMTCGHGVFVRVNLNDAYVPLEGCQSGPGQSCPIDEYEDYILDHYQSYGEVCGIKEGQSKYLKFFWDHKNA</sequence>
<dbReference type="InterPro" id="IPR000560">
    <property type="entry name" value="His_Pase_clade-2"/>
</dbReference>
<dbReference type="CDD" id="cd07061">
    <property type="entry name" value="HP_HAP_like"/>
    <property type="match status" value="1"/>
</dbReference>
<dbReference type="PANTHER" id="PTHR20963">
    <property type="entry name" value="MULTIPLE INOSITOL POLYPHOSPHATE PHOSPHATASE-RELATED"/>
    <property type="match status" value="1"/>
</dbReference>
<name>A0A642V0S7_9ASCO</name>
<dbReference type="GO" id="GO:0009277">
    <property type="term" value="C:fungal-type cell wall"/>
    <property type="evidence" value="ECO:0007669"/>
    <property type="project" value="TreeGrafter"/>
</dbReference>
<accession>A0A642V0S7</accession>
<dbReference type="OrthoDB" id="6509975at2759"/>
<keyword evidence="4" id="KW-1015">Disulfide bond</keyword>
<feature type="chain" id="PRO_5024879877" evidence="5">
    <location>
        <begin position="20"/>
        <end position="435"/>
    </location>
</feature>
<feature type="disulfide bond" evidence="4">
    <location>
        <begin position="51"/>
        <end position="368"/>
    </location>
</feature>
<evidence type="ECO:0000256" key="3">
    <source>
        <dbReference type="PIRSR" id="PIRSR000894-1"/>
    </source>
</evidence>
<dbReference type="AlphaFoldDB" id="A0A642V0S7"/>
<feature type="disulfide bond" evidence="4">
    <location>
        <begin position="244"/>
        <end position="257"/>
    </location>
</feature>
<evidence type="ECO:0000313" key="7">
    <source>
        <dbReference type="Proteomes" id="UP000761534"/>
    </source>
</evidence>
<gene>
    <name evidence="6" type="ORF">TRICI_005303</name>
</gene>
<evidence type="ECO:0000256" key="2">
    <source>
        <dbReference type="ARBA" id="ARBA00023180"/>
    </source>
</evidence>
<feature type="active site" description="Nucleophile" evidence="3">
    <location>
        <position position="62"/>
    </location>
</feature>
<dbReference type="Pfam" id="PF00328">
    <property type="entry name" value="His_Phos_2"/>
    <property type="match status" value="1"/>
</dbReference>
<keyword evidence="7" id="KW-1185">Reference proteome</keyword>
<dbReference type="InterPro" id="IPR029033">
    <property type="entry name" value="His_PPase_superfam"/>
</dbReference>
<dbReference type="GO" id="GO:0003993">
    <property type="term" value="F:acid phosphatase activity"/>
    <property type="evidence" value="ECO:0007669"/>
    <property type="project" value="TreeGrafter"/>
</dbReference>
<keyword evidence="1" id="KW-0378">Hydrolase</keyword>
<protein>
    <submittedName>
        <fullName evidence="6">Uncharacterized protein</fullName>
    </submittedName>
</protein>
<evidence type="ECO:0000256" key="1">
    <source>
        <dbReference type="ARBA" id="ARBA00022801"/>
    </source>
</evidence>
<evidence type="ECO:0000256" key="5">
    <source>
        <dbReference type="SAM" id="SignalP"/>
    </source>
</evidence>
<dbReference type="PIRSF" id="PIRSF000894">
    <property type="entry name" value="Acid_phosphatase"/>
    <property type="match status" value="1"/>
</dbReference>
<reference evidence="6" key="1">
    <citation type="journal article" date="2019" name="G3 (Bethesda)">
        <title>Genome Assemblies of Two Rare Opportunistic Yeast Pathogens: Diutina rugosa (syn. Candida rugosa) and Trichomonascus ciferrii (syn. Candida ciferrii).</title>
        <authorList>
            <person name="Mixao V."/>
            <person name="Saus E."/>
            <person name="Hansen A.P."/>
            <person name="Lass-Florl C."/>
            <person name="Gabaldon T."/>
        </authorList>
    </citation>
    <scope>NUCLEOTIDE SEQUENCE</scope>
    <source>
        <strain evidence="6">CBS 4856</strain>
    </source>
</reference>
<evidence type="ECO:0000313" key="6">
    <source>
        <dbReference type="EMBL" id="KAA8905457.1"/>
    </source>
</evidence>
<evidence type="ECO:0000256" key="4">
    <source>
        <dbReference type="PIRSR" id="PIRSR000894-2"/>
    </source>
</evidence>
<keyword evidence="2" id="KW-0325">Glycoprotein</keyword>
<dbReference type="Proteomes" id="UP000761534">
    <property type="component" value="Unassembled WGS sequence"/>
</dbReference>
<dbReference type="InterPro" id="IPR016274">
    <property type="entry name" value="Histidine_acid_Pase_euk"/>
</dbReference>
<feature type="disulfide bond" evidence="4">
    <location>
        <begin position="195"/>
        <end position="416"/>
    </location>
</feature>
<dbReference type="VEuPathDB" id="FungiDB:TRICI_005303"/>
<feature type="active site" description="Proton donor" evidence="3">
    <location>
        <position position="319"/>
    </location>
</feature>
<feature type="signal peptide" evidence="5">
    <location>
        <begin position="1"/>
        <end position="19"/>
    </location>
</feature>
<keyword evidence="5" id="KW-0732">Signal</keyword>
<proteinExistence type="predicted"/>
<dbReference type="EMBL" id="SWFS01000415">
    <property type="protein sequence ID" value="KAA8905457.1"/>
    <property type="molecule type" value="Genomic_DNA"/>
</dbReference>
<organism evidence="6 7">
    <name type="scientific">Trichomonascus ciferrii</name>
    <dbReference type="NCBI Taxonomy" id="44093"/>
    <lineage>
        <taxon>Eukaryota</taxon>
        <taxon>Fungi</taxon>
        <taxon>Dikarya</taxon>
        <taxon>Ascomycota</taxon>
        <taxon>Saccharomycotina</taxon>
        <taxon>Dipodascomycetes</taxon>
        <taxon>Dipodascales</taxon>
        <taxon>Trichomonascaceae</taxon>
        <taxon>Trichomonascus</taxon>
        <taxon>Trichomonascus ciferrii complex</taxon>
    </lineage>
</organism>
<dbReference type="SUPFAM" id="SSF53254">
    <property type="entry name" value="Phosphoglycerate mutase-like"/>
    <property type="match status" value="1"/>
</dbReference>
<dbReference type="PANTHER" id="PTHR20963:SF18">
    <property type="entry name" value="ACID PHOSPHATASE PHO11-RELATED"/>
    <property type="match status" value="1"/>
</dbReference>
<dbReference type="Gene3D" id="3.40.50.1240">
    <property type="entry name" value="Phosphoglycerate mutase-like"/>
    <property type="match status" value="1"/>
</dbReference>
<feature type="disulfide bond" evidence="4">
    <location>
        <begin position="388"/>
        <end position="396"/>
    </location>
</feature>
<comment type="caution">
    <text evidence="6">The sequence shown here is derived from an EMBL/GenBank/DDBJ whole genome shotgun (WGS) entry which is preliminary data.</text>
</comment>